<evidence type="ECO:0000256" key="4">
    <source>
        <dbReference type="ARBA" id="ARBA00022989"/>
    </source>
</evidence>
<evidence type="ECO:0000259" key="7">
    <source>
        <dbReference type="Pfam" id="PF26354"/>
    </source>
</evidence>
<feature type="transmembrane region" description="Helical" evidence="6">
    <location>
        <begin position="62"/>
        <end position="80"/>
    </location>
</feature>
<evidence type="ECO:0000256" key="1">
    <source>
        <dbReference type="ARBA" id="ARBA00004651"/>
    </source>
</evidence>
<dbReference type="GO" id="GO:0015658">
    <property type="term" value="F:branched-chain amino acid transmembrane transporter activity"/>
    <property type="evidence" value="ECO:0007669"/>
    <property type="project" value="InterPro"/>
</dbReference>
<dbReference type="Pfam" id="PF26354">
    <property type="entry name" value="DMF_alpha"/>
    <property type="match status" value="1"/>
</dbReference>
<evidence type="ECO:0000256" key="5">
    <source>
        <dbReference type="ARBA" id="ARBA00023136"/>
    </source>
</evidence>
<keyword evidence="3 6" id="KW-0812">Transmembrane</keyword>
<feature type="transmembrane region" description="Helical" evidence="6">
    <location>
        <begin position="212"/>
        <end position="233"/>
    </location>
</feature>
<gene>
    <name evidence="8" type="ORF">KBY27_12355</name>
</gene>
<feature type="transmembrane region" description="Helical" evidence="6">
    <location>
        <begin position="341"/>
        <end position="362"/>
    </location>
</feature>
<comment type="caution">
    <text evidence="8">The sequence shown here is derived from an EMBL/GenBank/DDBJ whole genome shotgun (WGS) entry which is preliminary data.</text>
</comment>
<comment type="subcellular location">
    <subcellularLocation>
        <location evidence="1">Cell membrane</location>
        <topology evidence="1">Multi-pass membrane protein</topology>
    </subcellularLocation>
</comment>
<dbReference type="InterPro" id="IPR001851">
    <property type="entry name" value="ABC_transp_permease"/>
</dbReference>
<evidence type="ECO:0000256" key="3">
    <source>
        <dbReference type="ARBA" id="ARBA00022692"/>
    </source>
</evidence>
<dbReference type="RefSeq" id="WP_234220018.1">
    <property type="nucleotide sequence ID" value="NZ_JAGQAF010000007.1"/>
</dbReference>
<dbReference type="GO" id="GO:0005886">
    <property type="term" value="C:plasma membrane"/>
    <property type="evidence" value="ECO:0007669"/>
    <property type="project" value="UniProtKB-SubCell"/>
</dbReference>
<feature type="transmembrane region" description="Helical" evidence="6">
    <location>
        <begin position="112"/>
        <end position="132"/>
    </location>
</feature>
<dbReference type="Pfam" id="PF02653">
    <property type="entry name" value="BPD_transp_2"/>
    <property type="match status" value="1"/>
</dbReference>
<evidence type="ECO:0000256" key="2">
    <source>
        <dbReference type="ARBA" id="ARBA00022475"/>
    </source>
</evidence>
<feature type="transmembrane region" description="Helical" evidence="6">
    <location>
        <begin position="163"/>
        <end position="181"/>
    </location>
</feature>
<dbReference type="Proteomes" id="UP000813672">
    <property type="component" value="Unassembled WGS sequence"/>
</dbReference>
<sequence length="509" mass="57022">MSETKTFYQIGTRPQELLFYPASDAPMRRYRLPFTRRHLLKWRSRANPKSLRQERRLADKRPLWWTLGLGGLLVAAPFLSNSMLTIAAIFCMFAAINVLWTLVIGTAGIFSLATLAIVGIGGYAAAALNVWLGLPWPLMFLAGGMAGLMIGGVLALPSTRLDGLYYALLTMGFAEICRLFVVQLKVLGPTNGSINNVGSFIPEAWFLQRPGLLMGFAGAFVLLLLALLTFRIVNSERLGMLLQTSREEVGGEAFAEAIGIDYRRARMHVFLISSTGLGVIGAFYAMFYQSISPSIFSLDQLLLLFAMIVIGGLGRSEGAVIGTAIVVLIDKGMLDLGPLRVLLIATIMLGVTLWTHNGIVGIRDQFRGYRNRKKSEARARRTEKGGEVMPEEAIEFTDKQEIYYRRFHKRLRDHLKSLITEDLIEEHRRDPLGKHSDNLNRVLNYFRRGEMADKYAIMRLPEGFHKYKIVAFSGVRGAPPRLVDDKLYENLNDAYHAVFLLRVNDLLES</sequence>
<evidence type="ECO:0000256" key="6">
    <source>
        <dbReference type="SAM" id="Phobius"/>
    </source>
</evidence>
<evidence type="ECO:0000313" key="8">
    <source>
        <dbReference type="EMBL" id="MCE8538245.1"/>
    </source>
</evidence>
<protein>
    <submittedName>
        <fullName evidence="8">Branched-chain amino acid ABC transporter permease</fullName>
    </submittedName>
</protein>
<accession>A0A9Q3ZMM8</accession>
<dbReference type="PROSITE" id="PS50096">
    <property type="entry name" value="IQ"/>
    <property type="match status" value="1"/>
</dbReference>
<keyword evidence="2" id="KW-1003">Cell membrane</keyword>
<dbReference type="AlphaFoldDB" id="A0A9Q3ZMM8"/>
<dbReference type="InterPro" id="IPR058713">
    <property type="entry name" value="DMF_alpha_dom"/>
</dbReference>
<keyword evidence="5 6" id="KW-0472">Membrane</keyword>
<feature type="transmembrane region" description="Helical" evidence="6">
    <location>
        <begin position="269"/>
        <end position="289"/>
    </location>
</feature>
<dbReference type="CDD" id="cd06581">
    <property type="entry name" value="TM_PBP1_LivM_like"/>
    <property type="match status" value="1"/>
</dbReference>
<dbReference type="PANTHER" id="PTHR30482">
    <property type="entry name" value="HIGH-AFFINITY BRANCHED-CHAIN AMINO ACID TRANSPORT SYSTEM PERMEASE"/>
    <property type="match status" value="1"/>
</dbReference>
<dbReference type="EMBL" id="JAGQAF010000007">
    <property type="protein sequence ID" value="MCE8538245.1"/>
    <property type="molecule type" value="Genomic_DNA"/>
</dbReference>
<proteinExistence type="predicted"/>
<dbReference type="PANTHER" id="PTHR30482:SF10">
    <property type="entry name" value="HIGH-AFFINITY BRANCHED-CHAIN AMINO ACID TRANSPORT PROTEIN BRAE"/>
    <property type="match status" value="1"/>
</dbReference>
<evidence type="ECO:0000313" key="9">
    <source>
        <dbReference type="Proteomes" id="UP000813672"/>
    </source>
</evidence>
<keyword evidence="4 6" id="KW-1133">Transmembrane helix</keyword>
<feature type="domain" description="N,N-dimethylformamidase alpha subunit" evidence="7">
    <location>
        <begin position="403"/>
        <end position="507"/>
    </location>
</feature>
<feature type="transmembrane region" description="Helical" evidence="6">
    <location>
        <begin position="86"/>
        <end position="105"/>
    </location>
</feature>
<feature type="transmembrane region" description="Helical" evidence="6">
    <location>
        <begin position="301"/>
        <end position="329"/>
    </location>
</feature>
<name>A0A9Q3ZMM8_9RHOB</name>
<dbReference type="InterPro" id="IPR043428">
    <property type="entry name" value="LivM-like"/>
</dbReference>
<feature type="transmembrane region" description="Helical" evidence="6">
    <location>
        <begin position="138"/>
        <end position="156"/>
    </location>
</feature>
<organism evidence="8 9">
    <name type="scientific">Ruegeria pomeroyi</name>
    <dbReference type="NCBI Taxonomy" id="89184"/>
    <lineage>
        <taxon>Bacteria</taxon>
        <taxon>Pseudomonadati</taxon>
        <taxon>Pseudomonadota</taxon>
        <taxon>Alphaproteobacteria</taxon>
        <taxon>Rhodobacterales</taxon>
        <taxon>Roseobacteraceae</taxon>
        <taxon>Ruegeria</taxon>
    </lineage>
</organism>
<reference evidence="8" key="1">
    <citation type="journal article" date="2021" name="Environ. Microbiol.">
        <title>Cryptic niche differentiation of novel sediment ecotypes of Rugeria pomeroyi correlates with nitrate respiration.</title>
        <authorList>
            <person name="Lin X."/>
            <person name="McNichol J."/>
            <person name="Chu X."/>
            <person name="Qian Y."/>
            <person name="Luo H."/>
        </authorList>
    </citation>
    <scope>NUCLEOTIDE SEQUENCE</scope>
    <source>
        <strain evidence="8">SZCCDBB064</strain>
    </source>
</reference>